<evidence type="ECO:0000313" key="1">
    <source>
        <dbReference type="EMBL" id="CAD7233196.1"/>
    </source>
</evidence>
<dbReference type="AlphaFoldDB" id="A0A7R8ZR17"/>
<protein>
    <submittedName>
        <fullName evidence="1">Uncharacterized protein</fullName>
    </submittedName>
</protein>
<organism evidence="1">
    <name type="scientific">Cyprideis torosa</name>
    <dbReference type="NCBI Taxonomy" id="163714"/>
    <lineage>
        <taxon>Eukaryota</taxon>
        <taxon>Metazoa</taxon>
        <taxon>Ecdysozoa</taxon>
        <taxon>Arthropoda</taxon>
        <taxon>Crustacea</taxon>
        <taxon>Oligostraca</taxon>
        <taxon>Ostracoda</taxon>
        <taxon>Podocopa</taxon>
        <taxon>Podocopida</taxon>
        <taxon>Cytherocopina</taxon>
        <taxon>Cytheroidea</taxon>
        <taxon>Cytherideidae</taxon>
        <taxon>Cyprideis</taxon>
    </lineage>
</organism>
<sequence>MVLSTVDSPLVGLTPYSSLFTVVQEVLVHFVTKESQFTKIPITLRNRVPKSHLKEVFGVQNYPGKGSAFTPRPGQSTK</sequence>
<feature type="non-terminal residue" evidence="1">
    <location>
        <position position="78"/>
    </location>
</feature>
<proteinExistence type="predicted"/>
<gene>
    <name evidence="1" type="ORF">CTOB1V02_LOCUS11019</name>
</gene>
<name>A0A7R8ZR17_9CRUS</name>
<reference evidence="1" key="1">
    <citation type="submission" date="2020-11" db="EMBL/GenBank/DDBJ databases">
        <authorList>
            <person name="Tran Van P."/>
        </authorList>
    </citation>
    <scope>NUCLEOTIDE SEQUENCE</scope>
</reference>
<dbReference type="EMBL" id="OB665805">
    <property type="protein sequence ID" value="CAD7233196.1"/>
    <property type="molecule type" value="Genomic_DNA"/>
</dbReference>
<accession>A0A7R8ZR17</accession>